<dbReference type="Proteomes" id="UP000036923">
    <property type="component" value="Unassembled WGS sequence"/>
</dbReference>
<dbReference type="PANTHER" id="PTHR10277:SF9">
    <property type="entry name" value="2-ISOPROPYLMALATE SYNTHASE 1, CHLOROPLASTIC-RELATED"/>
    <property type="match status" value="1"/>
</dbReference>
<dbReference type="PROSITE" id="PS50991">
    <property type="entry name" value="PYR_CT"/>
    <property type="match status" value="1"/>
</dbReference>
<comment type="caution">
    <text evidence="3">The sequence shown here is derived from an EMBL/GenBank/DDBJ whole genome shotgun (WGS) entry which is preliminary data.</text>
</comment>
<name>A0A0L6JIQ3_9FIRM</name>
<reference evidence="4" key="1">
    <citation type="submission" date="2015-07" db="EMBL/GenBank/DDBJ databases">
        <title>Near-Complete Genome Sequence of the Cellulolytic Bacterium Bacteroides (Pseudobacteroides) cellulosolvens ATCC 35603.</title>
        <authorList>
            <person name="Dassa B."/>
            <person name="Utturkar S.M."/>
            <person name="Klingeman D.M."/>
            <person name="Hurt R.A."/>
            <person name="Keller M."/>
            <person name="Xu J."/>
            <person name="Reddy Y.H.K."/>
            <person name="Borovok I."/>
            <person name="Grinberg I.R."/>
            <person name="Lamed R."/>
            <person name="Zhivin O."/>
            <person name="Bayer E.A."/>
            <person name="Brown S.D."/>
        </authorList>
    </citation>
    <scope>NUCLEOTIDE SEQUENCE [LARGE SCALE GENOMIC DNA]</scope>
    <source>
        <strain evidence="4">DSM 2933</strain>
    </source>
</reference>
<sequence length="331" mass="37320">MIEERIRTEGKKGTWMTYRPDVKVLDCTIRDGGLVNNFNFEDRFVKAVYNACVEAGVDYMEMGYKASKKIFARDGLGVWKFCDEEDIRKIIGDNDTELKISVMADAERTDYHVDILPRNQSVIDMVRVATYVHQIPTAVDMIKDAHDKGYETTINIMAASQLKESDLDEALEILSQTEVDVIYVVDSFGSMYSEDIQDLTAKYLGYAEAVGKKVGIHAHNNQQLAYANTIEAIIRGTSFVDATIAGLGRGAGNCPMELILGFLKNPKFHLRPILECIQNSFPELRKSCNWGFDIPYMLTGQLNQHPRTAISFLSNNRSDYTNFYDSIVNGD</sequence>
<dbReference type="InterPro" id="IPR050073">
    <property type="entry name" value="2-IPM_HCS-like"/>
</dbReference>
<organism evidence="3 4">
    <name type="scientific">Pseudobacteroides cellulosolvens ATCC 35603 = DSM 2933</name>
    <dbReference type="NCBI Taxonomy" id="398512"/>
    <lineage>
        <taxon>Bacteria</taxon>
        <taxon>Bacillati</taxon>
        <taxon>Bacillota</taxon>
        <taxon>Clostridia</taxon>
        <taxon>Eubacteriales</taxon>
        <taxon>Oscillospiraceae</taxon>
        <taxon>Pseudobacteroides</taxon>
    </lineage>
</organism>
<dbReference type="EMBL" id="LGTC01000001">
    <property type="protein sequence ID" value="KNY25624.1"/>
    <property type="molecule type" value="Genomic_DNA"/>
</dbReference>
<evidence type="ECO:0000313" key="4">
    <source>
        <dbReference type="Proteomes" id="UP000036923"/>
    </source>
</evidence>
<keyword evidence="1" id="KW-0464">Manganese</keyword>
<dbReference type="GO" id="GO:0009098">
    <property type="term" value="P:L-leucine biosynthetic process"/>
    <property type="evidence" value="ECO:0007669"/>
    <property type="project" value="TreeGrafter"/>
</dbReference>
<evidence type="ECO:0000313" key="3">
    <source>
        <dbReference type="EMBL" id="KNY25624.1"/>
    </source>
</evidence>
<gene>
    <name evidence="3" type="ORF">Bccel_0884</name>
</gene>
<protein>
    <submittedName>
        <fullName evidence="3">Pyruvate carboxyltransferase</fullName>
    </submittedName>
</protein>
<accession>A0A0L6JIQ3</accession>
<dbReference type="PANTHER" id="PTHR10277">
    <property type="entry name" value="HOMOCITRATE SYNTHASE-RELATED"/>
    <property type="match status" value="1"/>
</dbReference>
<dbReference type="SUPFAM" id="SSF51569">
    <property type="entry name" value="Aldolase"/>
    <property type="match status" value="1"/>
</dbReference>
<keyword evidence="4" id="KW-1185">Reference proteome</keyword>
<dbReference type="Pfam" id="PF00682">
    <property type="entry name" value="HMGL-like"/>
    <property type="match status" value="1"/>
</dbReference>
<feature type="domain" description="Pyruvate carboxyltransferase" evidence="2">
    <location>
        <begin position="22"/>
        <end position="278"/>
    </location>
</feature>
<proteinExistence type="predicted"/>
<dbReference type="AlphaFoldDB" id="A0A0L6JIQ3"/>
<dbReference type="eggNOG" id="COG0119">
    <property type="taxonomic scope" value="Bacteria"/>
</dbReference>
<dbReference type="CDD" id="cd07944">
    <property type="entry name" value="DRE_TIM_HOA_like"/>
    <property type="match status" value="1"/>
</dbReference>
<dbReference type="STRING" id="398512.Bccel_0884"/>
<dbReference type="InterPro" id="IPR000891">
    <property type="entry name" value="PYR_CT"/>
</dbReference>
<dbReference type="GO" id="GO:0003852">
    <property type="term" value="F:2-isopropylmalate synthase activity"/>
    <property type="evidence" value="ECO:0007669"/>
    <property type="project" value="TreeGrafter"/>
</dbReference>
<keyword evidence="3" id="KW-0808">Transferase</keyword>
<dbReference type="Gene3D" id="3.20.20.70">
    <property type="entry name" value="Aldolase class I"/>
    <property type="match status" value="1"/>
</dbReference>
<evidence type="ECO:0000259" key="2">
    <source>
        <dbReference type="PROSITE" id="PS50991"/>
    </source>
</evidence>
<dbReference type="InterPro" id="IPR013785">
    <property type="entry name" value="Aldolase_TIM"/>
</dbReference>
<keyword evidence="3" id="KW-0670">Pyruvate</keyword>
<dbReference type="PATRIC" id="fig|398512.5.peg.917"/>
<evidence type="ECO:0000256" key="1">
    <source>
        <dbReference type="ARBA" id="ARBA00023211"/>
    </source>
</evidence>